<dbReference type="InterPro" id="IPR044792">
    <property type="entry name" value="TAR1"/>
</dbReference>
<dbReference type="EMBL" id="WJBH02000209">
    <property type="protein sequence ID" value="KAI9549882.1"/>
    <property type="molecule type" value="Genomic_DNA"/>
</dbReference>
<dbReference type="GO" id="GO:0043457">
    <property type="term" value="P:regulation of cellular respiration"/>
    <property type="evidence" value="ECO:0007669"/>
    <property type="project" value="InterPro"/>
</dbReference>
<accession>A0AAD5KE11</accession>
<sequence>MAHWALRFENKIFATSFAPIPNSDDRFARQNRCGPPPGFPLASSWPGIGHHLSGPNVYALGSLASIRTPRGCARSVRDGITPRGCTLIGAASLSLRLASFVIDSTTRAHVRLLGPCFKTGRVGPDFYSPLWASTGSTQYCPHSRRPRNRAISTRQHLHAIREETGHDRAVLLGDAALVESTRGTQDSLTNAPCNRHPVGRGVLLGPPLADLGAANAVLTNEQSRQIKSVSSRQRACNQVPGARARSTFEGPPV</sequence>
<dbReference type="AlphaFoldDB" id="A0AAD5KE11"/>
<gene>
    <name evidence="1" type="ORF">GHT06_007075</name>
</gene>
<dbReference type="Proteomes" id="UP000820818">
    <property type="component" value="Unassembled WGS sequence"/>
</dbReference>
<organism evidence="1 2">
    <name type="scientific">Daphnia sinensis</name>
    <dbReference type="NCBI Taxonomy" id="1820382"/>
    <lineage>
        <taxon>Eukaryota</taxon>
        <taxon>Metazoa</taxon>
        <taxon>Ecdysozoa</taxon>
        <taxon>Arthropoda</taxon>
        <taxon>Crustacea</taxon>
        <taxon>Branchiopoda</taxon>
        <taxon>Diplostraca</taxon>
        <taxon>Cladocera</taxon>
        <taxon>Anomopoda</taxon>
        <taxon>Daphniidae</taxon>
        <taxon>Daphnia</taxon>
        <taxon>Daphnia similis group</taxon>
    </lineage>
</organism>
<dbReference type="PANTHER" id="PTHR47188:SF1">
    <property type="entry name" value="PROTEIN TAR1"/>
    <property type="match status" value="1"/>
</dbReference>
<dbReference type="PANTHER" id="PTHR47188">
    <property type="entry name" value="PROTEIN TAR1"/>
    <property type="match status" value="1"/>
</dbReference>
<proteinExistence type="predicted"/>
<name>A0AAD5KE11_9CRUS</name>
<evidence type="ECO:0000313" key="2">
    <source>
        <dbReference type="Proteomes" id="UP000820818"/>
    </source>
</evidence>
<evidence type="ECO:0000313" key="1">
    <source>
        <dbReference type="EMBL" id="KAI9549882.1"/>
    </source>
</evidence>
<reference evidence="1" key="1">
    <citation type="submission" date="2022-05" db="EMBL/GenBank/DDBJ databases">
        <title>A multi-omics perspective on studying reproductive biology in Daphnia sinensis.</title>
        <authorList>
            <person name="Jia J."/>
        </authorList>
    </citation>
    <scope>NUCLEOTIDE SEQUENCE</scope>
    <source>
        <strain evidence="1">WSL</strain>
    </source>
</reference>
<protein>
    <submittedName>
        <fullName evidence="1">Uncharacterized protein</fullName>
    </submittedName>
</protein>
<comment type="caution">
    <text evidence="1">The sequence shown here is derived from an EMBL/GenBank/DDBJ whole genome shotgun (WGS) entry which is preliminary data.</text>
</comment>
<keyword evidence="2" id="KW-1185">Reference proteome</keyword>